<dbReference type="InterPro" id="IPR034164">
    <property type="entry name" value="Pepsin-like_dom"/>
</dbReference>
<dbReference type="InterPro" id="IPR001969">
    <property type="entry name" value="Aspartic_peptidase_AS"/>
</dbReference>
<evidence type="ECO:0000313" key="4">
    <source>
        <dbReference type="EMBL" id="PIO73399.1"/>
    </source>
</evidence>
<dbReference type="PROSITE" id="PS00141">
    <property type="entry name" value="ASP_PROTEASE"/>
    <property type="match status" value="1"/>
</dbReference>
<evidence type="ECO:0000256" key="2">
    <source>
        <dbReference type="SAM" id="SignalP"/>
    </source>
</evidence>
<dbReference type="Pfam" id="PF00026">
    <property type="entry name" value="Asp"/>
    <property type="match status" value="1"/>
</dbReference>
<name>A0A2G9UT36_TELCI</name>
<dbReference type="GO" id="GO:0004190">
    <property type="term" value="F:aspartic-type endopeptidase activity"/>
    <property type="evidence" value="ECO:0007669"/>
    <property type="project" value="InterPro"/>
</dbReference>
<evidence type="ECO:0000313" key="5">
    <source>
        <dbReference type="Proteomes" id="UP000230423"/>
    </source>
</evidence>
<dbReference type="InterPro" id="IPR001461">
    <property type="entry name" value="Aspartic_peptidase_A1"/>
</dbReference>
<feature type="domain" description="Peptidase A1" evidence="3">
    <location>
        <begin position="72"/>
        <end position="126"/>
    </location>
</feature>
<reference evidence="4 5" key="1">
    <citation type="submission" date="2015-09" db="EMBL/GenBank/DDBJ databases">
        <title>Draft genome of the parasitic nematode Teladorsagia circumcincta isolate WARC Sus (inbred).</title>
        <authorList>
            <person name="Mitreva M."/>
        </authorList>
    </citation>
    <scope>NUCLEOTIDE SEQUENCE [LARGE SCALE GENOMIC DNA]</scope>
    <source>
        <strain evidence="4 5">S</strain>
    </source>
</reference>
<evidence type="ECO:0000256" key="1">
    <source>
        <dbReference type="ARBA" id="ARBA00007447"/>
    </source>
</evidence>
<dbReference type="Gene3D" id="2.40.70.10">
    <property type="entry name" value="Acid Proteases"/>
    <property type="match status" value="1"/>
</dbReference>
<dbReference type="AlphaFoldDB" id="A0A2G9UT36"/>
<keyword evidence="5" id="KW-1185">Reference proteome</keyword>
<dbReference type="PROSITE" id="PS51767">
    <property type="entry name" value="PEPTIDASE_A1"/>
    <property type="match status" value="1"/>
</dbReference>
<keyword evidence="2" id="KW-0732">Signal</keyword>
<dbReference type="PANTHER" id="PTHR47966">
    <property type="entry name" value="BETA-SITE APP-CLEAVING ENZYME, ISOFORM A-RELATED"/>
    <property type="match status" value="1"/>
</dbReference>
<protein>
    <recommendedName>
        <fullName evidence="3">Peptidase A1 domain-containing protein</fullName>
    </recommendedName>
</protein>
<comment type="similarity">
    <text evidence="1">Belongs to the peptidase A1 family.</text>
</comment>
<accession>A0A2G9UT36</accession>
<proteinExistence type="inferred from homology"/>
<dbReference type="GO" id="GO:0005764">
    <property type="term" value="C:lysosome"/>
    <property type="evidence" value="ECO:0007669"/>
    <property type="project" value="TreeGrafter"/>
</dbReference>
<dbReference type="SUPFAM" id="SSF50630">
    <property type="entry name" value="Acid proteases"/>
    <property type="match status" value="1"/>
</dbReference>
<dbReference type="InterPro" id="IPR021109">
    <property type="entry name" value="Peptidase_aspartic_dom_sf"/>
</dbReference>
<dbReference type="CDD" id="cd05471">
    <property type="entry name" value="pepsin_like"/>
    <property type="match status" value="1"/>
</dbReference>
<gene>
    <name evidence="4" type="ORF">TELCIR_04627</name>
</gene>
<dbReference type="InterPro" id="IPR033121">
    <property type="entry name" value="PEPTIDASE_A1"/>
</dbReference>
<organism evidence="4 5">
    <name type="scientific">Teladorsagia circumcincta</name>
    <name type="common">Brown stomach worm</name>
    <name type="synonym">Ostertagia circumcincta</name>
    <dbReference type="NCBI Taxonomy" id="45464"/>
    <lineage>
        <taxon>Eukaryota</taxon>
        <taxon>Metazoa</taxon>
        <taxon>Ecdysozoa</taxon>
        <taxon>Nematoda</taxon>
        <taxon>Chromadorea</taxon>
        <taxon>Rhabditida</taxon>
        <taxon>Rhabditina</taxon>
        <taxon>Rhabditomorpha</taxon>
        <taxon>Strongyloidea</taxon>
        <taxon>Trichostrongylidae</taxon>
        <taxon>Teladorsagia</taxon>
    </lineage>
</organism>
<feature type="chain" id="PRO_5013560577" description="Peptidase A1 domain-containing protein" evidence="2">
    <location>
        <begin position="17"/>
        <end position="126"/>
    </location>
</feature>
<evidence type="ECO:0000259" key="3">
    <source>
        <dbReference type="PROSITE" id="PS51767"/>
    </source>
</evidence>
<sequence length="126" mass="13939">MRLLLALVALVGCALAGVHQVRLVKIESQRTKMIREGTWSRHVQLKNMARARMPTANGPYQQRVKDYDDEEYLGNITIGTPEQEFRVVLDTGSANLWVPDVTCGQGGGGGGGNCDSFECKLQRKDF</sequence>
<dbReference type="PANTHER" id="PTHR47966:SF45">
    <property type="entry name" value="PEPTIDASE A1 DOMAIN-CONTAINING PROTEIN"/>
    <property type="match status" value="1"/>
</dbReference>
<feature type="signal peptide" evidence="2">
    <location>
        <begin position="1"/>
        <end position="16"/>
    </location>
</feature>
<dbReference type="Proteomes" id="UP000230423">
    <property type="component" value="Unassembled WGS sequence"/>
</dbReference>
<dbReference type="EMBL" id="KZ345464">
    <property type="protein sequence ID" value="PIO73399.1"/>
    <property type="molecule type" value="Genomic_DNA"/>
</dbReference>
<dbReference type="GO" id="GO:0006508">
    <property type="term" value="P:proteolysis"/>
    <property type="evidence" value="ECO:0007669"/>
    <property type="project" value="InterPro"/>
</dbReference>
<dbReference type="OrthoDB" id="5874963at2759"/>